<dbReference type="InterPro" id="IPR047768">
    <property type="entry name" value="Tn5p-like"/>
</dbReference>
<protein>
    <submittedName>
        <fullName evidence="1">Permeases of the major facilitator superfamily</fullName>
    </submittedName>
</protein>
<proteinExistence type="predicted"/>
<dbReference type="EMBL" id="BAFN01000001">
    <property type="protein sequence ID" value="GAN34459.1"/>
    <property type="molecule type" value="Genomic_DNA"/>
</dbReference>
<evidence type="ECO:0000313" key="1">
    <source>
        <dbReference type="EMBL" id="GAN34459.1"/>
    </source>
</evidence>
<keyword evidence="2" id="KW-1185">Reference proteome</keyword>
<gene>
    <name evidence="1" type="ORF">BROSI_A2995</name>
</gene>
<dbReference type="PANTHER" id="PTHR37319:SF1">
    <property type="entry name" value="TRANSPOSASE TN5 DIMERISATION DOMAIN-CONTAINING PROTEIN"/>
    <property type="match status" value="1"/>
</dbReference>
<dbReference type="Proteomes" id="UP000032309">
    <property type="component" value="Unassembled WGS sequence"/>
</dbReference>
<dbReference type="InterPro" id="IPR012337">
    <property type="entry name" value="RNaseH-like_sf"/>
</dbReference>
<name>A0ABQ0K062_9BACT</name>
<reference evidence="2" key="1">
    <citation type="journal article" date="2015" name="Genome Announc.">
        <title>Draft Genome Sequence of an Anaerobic Ammonium-Oxidizing Bacterium, "Candidatus Brocadia sinica".</title>
        <authorList>
            <person name="Oshiki M."/>
            <person name="Shinyako-Hata K."/>
            <person name="Satoh H."/>
            <person name="Okabe S."/>
        </authorList>
    </citation>
    <scope>NUCLEOTIDE SEQUENCE [LARGE SCALE GENOMIC DNA]</scope>
    <source>
        <strain evidence="2">JPN1</strain>
    </source>
</reference>
<accession>A0ABQ0K062</accession>
<evidence type="ECO:0000313" key="2">
    <source>
        <dbReference type="Proteomes" id="UP000032309"/>
    </source>
</evidence>
<comment type="caution">
    <text evidence="1">The sequence shown here is derived from an EMBL/GenBank/DDBJ whole genome shotgun (WGS) entry which is preliminary data.</text>
</comment>
<sequence>MKPQPCFKETPPISLWIIHVKEEHPPAGTKAVEWFLLTTIDIKSQNDALNCLEWYRLR</sequence>
<organism evidence="1 2">
    <name type="scientific">Candidatus Brocadia sinica JPN1</name>
    <dbReference type="NCBI Taxonomy" id="1197129"/>
    <lineage>
        <taxon>Bacteria</taxon>
        <taxon>Pseudomonadati</taxon>
        <taxon>Planctomycetota</taxon>
        <taxon>Candidatus Brocadiia</taxon>
        <taxon>Candidatus Brocadiales</taxon>
        <taxon>Candidatus Brocadiaceae</taxon>
        <taxon>Candidatus Brocadia</taxon>
    </lineage>
</organism>
<dbReference type="Gene3D" id="3.90.350.10">
    <property type="entry name" value="Transposase Inhibitor Protein From Tn5, Chain A, domain 1"/>
    <property type="match status" value="1"/>
</dbReference>
<dbReference type="SUPFAM" id="SSF53098">
    <property type="entry name" value="Ribonuclease H-like"/>
    <property type="match status" value="1"/>
</dbReference>
<dbReference type="PANTHER" id="PTHR37319">
    <property type="entry name" value="TRANSPOSASE"/>
    <property type="match status" value="1"/>
</dbReference>